<accession>A0A1Y6CZ12</accession>
<evidence type="ECO:0000256" key="1">
    <source>
        <dbReference type="ARBA" id="ARBA00005701"/>
    </source>
</evidence>
<protein>
    <recommendedName>
        <fullName evidence="5">DUF1674 domain-containing protein</fullName>
    </recommendedName>
</protein>
<feature type="compositionally biased region" description="Basic and acidic residues" evidence="2">
    <location>
        <begin position="19"/>
        <end position="28"/>
    </location>
</feature>
<feature type="region of interest" description="Disordered" evidence="2">
    <location>
        <begin position="1"/>
        <end position="54"/>
    </location>
</feature>
<name>A0A1Y6CZ12_9GAMM</name>
<feature type="compositionally biased region" description="Pro residues" evidence="2">
    <location>
        <begin position="29"/>
        <end position="39"/>
    </location>
</feature>
<dbReference type="Pfam" id="PF07896">
    <property type="entry name" value="DUF1674"/>
    <property type="match status" value="1"/>
</dbReference>
<gene>
    <name evidence="3" type="ORF">SAMN02949497_2972</name>
</gene>
<keyword evidence="4" id="KW-1185">Reference proteome</keyword>
<evidence type="ECO:0000313" key="4">
    <source>
        <dbReference type="Proteomes" id="UP000192923"/>
    </source>
</evidence>
<sequence>MAPESESPPADGESVPDGTEGRSVEPEPRLPQPASPPDPTRYGDWQVGGRCIDF</sequence>
<dbReference type="Proteomes" id="UP000192923">
    <property type="component" value="Unassembled WGS sequence"/>
</dbReference>
<proteinExistence type="inferred from homology"/>
<organism evidence="3 4">
    <name type="scientific">Methylomagnum ishizawai</name>
    <dbReference type="NCBI Taxonomy" id="1760988"/>
    <lineage>
        <taxon>Bacteria</taxon>
        <taxon>Pseudomonadati</taxon>
        <taxon>Pseudomonadota</taxon>
        <taxon>Gammaproteobacteria</taxon>
        <taxon>Methylococcales</taxon>
        <taxon>Methylococcaceae</taxon>
        <taxon>Methylomagnum</taxon>
    </lineage>
</organism>
<dbReference type="RefSeq" id="WP_085213969.1">
    <property type="nucleotide sequence ID" value="NZ_FXAM01000001.1"/>
</dbReference>
<dbReference type="STRING" id="1760988.SAMN02949497_2972"/>
<dbReference type="OrthoDB" id="8481828at2"/>
<evidence type="ECO:0000256" key="2">
    <source>
        <dbReference type="SAM" id="MobiDB-lite"/>
    </source>
</evidence>
<comment type="similarity">
    <text evidence="1">Belongs to the SDHAF4 family.</text>
</comment>
<evidence type="ECO:0000313" key="3">
    <source>
        <dbReference type="EMBL" id="SMF95607.1"/>
    </source>
</evidence>
<dbReference type="InterPro" id="IPR012875">
    <property type="entry name" value="SDHF4"/>
</dbReference>
<dbReference type="AlphaFoldDB" id="A0A1Y6CZ12"/>
<evidence type="ECO:0008006" key="5">
    <source>
        <dbReference type="Google" id="ProtNLM"/>
    </source>
</evidence>
<reference evidence="3 4" key="1">
    <citation type="submission" date="2016-12" db="EMBL/GenBank/DDBJ databases">
        <authorList>
            <person name="Song W.-J."/>
            <person name="Kurnit D.M."/>
        </authorList>
    </citation>
    <scope>NUCLEOTIDE SEQUENCE [LARGE SCALE GENOMIC DNA]</scope>
    <source>
        <strain evidence="3 4">175</strain>
    </source>
</reference>
<dbReference type="EMBL" id="FXAM01000001">
    <property type="protein sequence ID" value="SMF95607.1"/>
    <property type="molecule type" value="Genomic_DNA"/>
</dbReference>